<dbReference type="AlphaFoldDB" id="A0ABD2B8D2"/>
<keyword evidence="1" id="KW-1133">Transmembrane helix</keyword>
<evidence type="ECO:0000313" key="2">
    <source>
        <dbReference type="EMBL" id="KAL2728996.1"/>
    </source>
</evidence>
<evidence type="ECO:0000313" key="3">
    <source>
        <dbReference type="Proteomes" id="UP001607302"/>
    </source>
</evidence>
<gene>
    <name evidence="2" type="ORF">V1478_006628</name>
</gene>
<protein>
    <submittedName>
        <fullName evidence="2">Uncharacterized protein</fullName>
    </submittedName>
</protein>
<keyword evidence="1" id="KW-0812">Transmembrane</keyword>
<reference evidence="2 3" key="1">
    <citation type="journal article" date="2024" name="Ann. Entomol. Soc. Am.">
        <title>Genomic analyses of the southern and eastern yellowjacket wasps (Hymenoptera: Vespidae) reveal evolutionary signatures of social life.</title>
        <authorList>
            <person name="Catto M.A."/>
            <person name="Caine P.B."/>
            <person name="Orr S.E."/>
            <person name="Hunt B.G."/>
            <person name="Goodisman M.A.D."/>
        </authorList>
    </citation>
    <scope>NUCLEOTIDE SEQUENCE [LARGE SCALE GENOMIC DNA]</scope>
    <source>
        <strain evidence="2">233</strain>
        <tissue evidence="2">Head and thorax</tissue>
    </source>
</reference>
<sequence>MTYSKEVYTKIVEFFFKINVVKIFTIQIHSLFNLVFVFFFNGIVTNVIHLRNMAYIILRLMISLKI</sequence>
<accession>A0ABD2B8D2</accession>
<evidence type="ECO:0000256" key="1">
    <source>
        <dbReference type="SAM" id="Phobius"/>
    </source>
</evidence>
<keyword evidence="3" id="KW-1185">Reference proteome</keyword>
<dbReference type="Proteomes" id="UP001607302">
    <property type="component" value="Unassembled WGS sequence"/>
</dbReference>
<dbReference type="EMBL" id="JAUDFV010000132">
    <property type="protein sequence ID" value="KAL2728996.1"/>
    <property type="molecule type" value="Genomic_DNA"/>
</dbReference>
<name>A0ABD2B8D2_VESSQ</name>
<organism evidence="2 3">
    <name type="scientific">Vespula squamosa</name>
    <name type="common">Southern yellow jacket</name>
    <name type="synonym">Wasp</name>
    <dbReference type="NCBI Taxonomy" id="30214"/>
    <lineage>
        <taxon>Eukaryota</taxon>
        <taxon>Metazoa</taxon>
        <taxon>Ecdysozoa</taxon>
        <taxon>Arthropoda</taxon>
        <taxon>Hexapoda</taxon>
        <taxon>Insecta</taxon>
        <taxon>Pterygota</taxon>
        <taxon>Neoptera</taxon>
        <taxon>Endopterygota</taxon>
        <taxon>Hymenoptera</taxon>
        <taxon>Apocrita</taxon>
        <taxon>Aculeata</taxon>
        <taxon>Vespoidea</taxon>
        <taxon>Vespidae</taxon>
        <taxon>Vespinae</taxon>
        <taxon>Vespula</taxon>
    </lineage>
</organism>
<feature type="transmembrane region" description="Helical" evidence="1">
    <location>
        <begin position="31"/>
        <end position="50"/>
    </location>
</feature>
<keyword evidence="1" id="KW-0472">Membrane</keyword>
<comment type="caution">
    <text evidence="2">The sequence shown here is derived from an EMBL/GenBank/DDBJ whole genome shotgun (WGS) entry which is preliminary data.</text>
</comment>
<proteinExistence type="predicted"/>